<proteinExistence type="predicted"/>
<evidence type="ECO:0000313" key="2">
    <source>
        <dbReference type="Proteomes" id="UP001209878"/>
    </source>
</evidence>
<dbReference type="AlphaFoldDB" id="A0AAD9PCV1"/>
<sequence length="59" mass="7120">MLVPRFPGYKCCGKWVYDPQLSLCCRTKVVNRYAWMNCDHYIRLHPKIYFESLFNDTAQ</sequence>
<dbReference type="EMBL" id="JAODUO010000033">
    <property type="protein sequence ID" value="KAK2192328.1"/>
    <property type="molecule type" value="Genomic_DNA"/>
</dbReference>
<accession>A0AAD9PCV1</accession>
<comment type="caution">
    <text evidence="1">The sequence shown here is derived from an EMBL/GenBank/DDBJ whole genome shotgun (WGS) entry which is preliminary data.</text>
</comment>
<name>A0AAD9PCV1_RIDPI</name>
<gene>
    <name evidence="1" type="ORF">NP493_33g01008</name>
</gene>
<protein>
    <submittedName>
        <fullName evidence="1">Uncharacterized protein</fullName>
    </submittedName>
</protein>
<keyword evidence="2" id="KW-1185">Reference proteome</keyword>
<organism evidence="1 2">
    <name type="scientific">Ridgeia piscesae</name>
    <name type="common">Tubeworm</name>
    <dbReference type="NCBI Taxonomy" id="27915"/>
    <lineage>
        <taxon>Eukaryota</taxon>
        <taxon>Metazoa</taxon>
        <taxon>Spiralia</taxon>
        <taxon>Lophotrochozoa</taxon>
        <taxon>Annelida</taxon>
        <taxon>Polychaeta</taxon>
        <taxon>Sedentaria</taxon>
        <taxon>Canalipalpata</taxon>
        <taxon>Sabellida</taxon>
        <taxon>Siboglinidae</taxon>
        <taxon>Ridgeia</taxon>
    </lineage>
</organism>
<dbReference type="Proteomes" id="UP001209878">
    <property type="component" value="Unassembled WGS sequence"/>
</dbReference>
<evidence type="ECO:0000313" key="1">
    <source>
        <dbReference type="EMBL" id="KAK2192328.1"/>
    </source>
</evidence>
<reference evidence="1" key="1">
    <citation type="journal article" date="2023" name="Mol. Biol. Evol.">
        <title>Third-Generation Sequencing Reveals the Adaptive Role of the Epigenome in Three Deep-Sea Polychaetes.</title>
        <authorList>
            <person name="Perez M."/>
            <person name="Aroh O."/>
            <person name="Sun Y."/>
            <person name="Lan Y."/>
            <person name="Juniper S.K."/>
            <person name="Young C.R."/>
            <person name="Angers B."/>
            <person name="Qian P.Y."/>
        </authorList>
    </citation>
    <scope>NUCLEOTIDE SEQUENCE</scope>
    <source>
        <strain evidence="1">R07B-5</strain>
    </source>
</reference>